<dbReference type="Proteomes" id="UP001219525">
    <property type="component" value="Unassembled WGS sequence"/>
</dbReference>
<evidence type="ECO:0000256" key="1">
    <source>
        <dbReference type="SAM" id="MobiDB-lite"/>
    </source>
</evidence>
<dbReference type="InterPro" id="IPR041078">
    <property type="entry name" value="Plavaka"/>
</dbReference>
<organism evidence="2 3">
    <name type="scientific">Mycena pura</name>
    <dbReference type="NCBI Taxonomy" id="153505"/>
    <lineage>
        <taxon>Eukaryota</taxon>
        <taxon>Fungi</taxon>
        <taxon>Dikarya</taxon>
        <taxon>Basidiomycota</taxon>
        <taxon>Agaricomycotina</taxon>
        <taxon>Agaricomycetes</taxon>
        <taxon>Agaricomycetidae</taxon>
        <taxon>Agaricales</taxon>
        <taxon>Marasmiineae</taxon>
        <taxon>Mycenaceae</taxon>
        <taxon>Mycena</taxon>
    </lineage>
</organism>
<keyword evidence="3" id="KW-1185">Reference proteome</keyword>
<feature type="compositionally biased region" description="Pro residues" evidence="1">
    <location>
        <begin position="1"/>
        <end position="22"/>
    </location>
</feature>
<dbReference type="AlphaFoldDB" id="A0AAD6UYI6"/>
<name>A0AAD6UYI6_9AGAR</name>
<evidence type="ECO:0000313" key="2">
    <source>
        <dbReference type="EMBL" id="KAJ7194951.1"/>
    </source>
</evidence>
<accession>A0AAD6UYI6</accession>
<evidence type="ECO:0000313" key="3">
    <source>
        <dbReference type="Proteomes" id="UP001219525"/>
    </source>
</evidence>
<dbReference type="Pfam" id="PF18759">
    <property type="entry name" value="Plavaka"/>
    <property type="match status" value="1"/>
</dbReference>
<protein>
    <submittedName>
        <fullName evidence="2">Uncharacterized protein</fullName>
    </submittedName>
</protein>
<comment type="caution">
    <text evidence="2">The sequence shown here is derived from an EMBL/GenBank/DDBJ whole genome shotgun (WGS) entry which is preliminary data.</text>
</comment>
<dbReference type="EMBL" id="JARJCW010000094">
    <property type="protein sequence ID" value="KAJ7194951.1"/>
    <property type="molecule type" value="Genomic_DNA"/>
</dbReference>
<sequence>MPAPPPPVVIPQPDTQPQPDPPAQNELERPRRWVKTKPNVHGVYKVYANRPTHDPDKSVKLEQLCETDELLPFDSTAPAEPKKPWYFPFKNPTIAHMIIQENLGPNGNTHAGTDAIAEMILLDDFERKDLIGFSSKRENDRLDRLIDTPPGEPPNGWKRGTVKLKLPCVGHCTPEDDAPEIEINNIIYRPLIDTLREALQSPAFEDFHLTPYELRWDPNHDAREPDDDMDDTTMELDEHGLPPLPAGHLQLYGEVYTSPRMLKAHEAFNKLPPSNKERVRVPYMFFSDATHLASFGNASIWPLYTYFGNFSKYLRAKPTHNLANHQAYFPSVRSFVCLSFYVVT</sequence>
<feature type="region of interest" description="Disordered" evidence="1">
    <location>
        <begin position="1"/>
        <end position="33"/>
    </location>
</feature>
<reference evidence="2" key="1">
    <citation type="submission" date="2023-03" db="EMBL/GenBank/DDBJ databases">
        <title>Massive genome expansion in bonnet fungi (Mycena s.s.) driven by repeated elements and novel gene families across ecological guilds.</title>
        <authorList>
            <consortium name="Lawrence Berkeley National Laboratory"/>
            <person name="Harder C.B."/>
            <person name="Miyauchi S."/>
            <person name="Viragh M."/>
            <person name="Kuo A."/>
            <person name="Thoen E."/>
            <person name="Andreopoulos B."/>
            <person name="Lu D."/>
            <person name="Skrede I."/>
            <person name="Drula E."/>
            <person name="Henrissat B."/>
            <person name="Morin E."/>
            <person name="Kohler A."/>
            <person name="Barry K."/>
            <person name="LaButti K."/>
            <person name="Morin E."/>
            <person name="Salamov A."/>
            <person name="Lipzen A."/>
            <person name="Mereny Z."/>
            <person name="Hegedus B."/>
            <person name="Baldrian P."/>
            <person name="Stursova M."/>
            <person name="Weitz H."/>
            <person name="Taylor A."/>
            <person name="Grigoriev I.V."/>
            <person name="Nagy L.G."/>
            <person name="Martin F."/>
            <person name="Kauserud H."/>
        </authorList>
    </citation>
    <scope>NUCLEOTIDE SEQUENCE</scope>
    <source>
        <strain evidence="2">9144</strain>
    </source>
</reference>
<gene>
    <name evidence="2" type="ORF">GGX14DRAFT_377442</name>
</gene>
<proteinExistence type="predicted"/>